<dbReference type="Proteomes" id="UP001172386">
    <property type="component" value="Unassembled WGS sequence"/>
</dbReference>
<accession>A0ACC2ZXY4</accession>
<name>A0ACC2ZXY4_9EURO</name>
<keyword evidence="2" id="KW-1185">Reference proteome</keyword>
<dbReference type="EMBL" id="JAPDRQ010000195">
    <property type="protein sequence ID" value="KAJ9652518.1"/>
    <property type="molecule type" value="Genomic_DNA"/>
</dbReference>
<sequence>MALDAIGWITSFGVGGLILNWALHDYEIEFCRELSIAECRDAGQSLSSTERSSAILLMLNGITHLVMFIRACMAVYLRRKQYVPSRNSFMQLEKSAAQRPQISPLDLNTITFVEAVERGSQQNSDATTVDTAKNSSNSNSSHESPV</sequence>
<reference evidence="1" key="1">
    <citation type="submission" date="2022-10" db="EMBL/GenBank/DDBJ databases">
        <title>Culturing micro-colonial fungi from biological soil crusts in the Mojave desert and describing Neophaeococcomyces mojavensis, and introducing the new genera and species Taxawa tesnikishii.</title>
        <authorList>
            <person name="Kurbessoian T."/>
            <person name="Stajich J.E."/>
        </authorList>
    </citation>
    <scope>NUCLEOTIDE SEQUENCE</scope>
    <source>
        <strain evidence="1">JES_112</strain>
    </source>
</reference>
<organism evidence="1 2">
    <name type="scientific">Neophaeococcomyces mojaviensis</name>
    <dbReference type="NCBI Taxonomy" id="3383035"/>
    <lineage>
        <taxon>Eukaryota</taxon>
        <taxon>Fungi</taxon>
        <taxon>Dikarya</taxon>
        <taxon>Ascomycota</taxon>
        <taxon>Pezizomycotina</taxon>
        <taxon>Eurotiomycetes</taxon>
        <taxon>Chaetothyriomycetidae</taxon>
        <taxon>Chaetothyriales</taxon>
        <taxon>Chaetothyriales incertae sedis</taxon>
        <taxon>Neophaeococcomyces</taxon>
    </lineage>
</organism>
<proteinExistence type="predicted"/>
<evidence type="ECO:0000313" key="1">
    <source>
        <dbReference type="EMBL" id="KAJ9652518.1"/>
    </source>
</evidence>
<gene>
    <name evidence="1" type="ORF">H2198_008231</name>
</gene>
<comment type="caution">
    <text evidence="1">The sequence shown here is derived from an EMBL/GenBank/DDBJ whole genome shotgun (WGS) entry which is preliminary data.</text>
</comment>
<protein>
    <submittedName>
        <fullName evidence="1">Uncharacterized protein</fullName>
    </submittedName>
</protein>
<evidence type="ECO:0000313" key="2">
    <source>
        <dbReference type="Proteomes" id="UP001172386"/>
    </source>
</evidence>